<evidence type="ECO:0000313" key="7">
    <source>
        <dbReference type="Proteomes" id="UP000032671"/>
    </source>
</evidence>
<dbReference type="EMBL" id="BAMV01000007">
    <property type="protein sequence ID" value="GAN59662.1"/>
    <property type="molecule type" value="Genomic_DNA"/>
</dbReference>
<dbReference type="Pfam" id="PF02581">
    <property type="entry name" value="TMP-TENI"/>
    <property type="match status" value="1"/>
</dbReference>
<evidence type="ECO:0000256" key="2">
    <source>
        <dbReference type="ARBA" id="ARBA00022977"/>
    </source>
</evidence>
<dbReference type="InterPro" id="IPR036206">
    <property type="entry name" value="ThiamineP_synth_sf"/>
</dbReference>
<sequence length="204" mass="21752">MTAIEFYLATPILQDGEAFLPVLAQGLARQCPAAVLLRLADAPEAQLIKIIKTVQPLVQGQDIALMLQDRPALAQKTGCDGVHLSAAFTGGSVRDIRKALGDDLQLGITVGTSRDAAMRAGESGADYVLFSASTGPRQEDDNLTDAEPESLAALVQWWCMMMELPAVADVPEAAELAQFAQTGVDFILPGSSFWDKPEAWQVPA</sequence>
<evidence type="ECO:0000256" key="1">
    <source>
        <dbReference type="ARBA" id="ARBA00004948"/>
    </source>
</evidence>
<dbReference type="SUPFAM" id="SSF51391">
    <property type="entry name" value="Thiamin phosphate synthase"/>
    <property type="match status" value="1"/>
</dbReference>
<protein>
    <submittedName>
        <fullName evidence="6">Thiamine phosphate pyrophosphorylase</fullName>
    </submittedName>
    <submittedName>
        <fullName evidence="5">Thiamine-phosphate synthase</fullName>
    </submittedName>
</protein>
<evidence type="ECO:0000313" key="8">
    <source>
        <dbReference type="Proteomes" id="UP000196086"/>
    </source>
</evidence>
<gene>
    <name evidence="5" type="primary">thiE</name>
    <name evidence="4" type="ORF">Abci_007_065</name>
    <name evidence="5" type="ORF">ACI01nite_17870</name>
    <name evidence="6" type="ORF">HK14_00590</name>
</gene>
<evidence type="ECO:0000313" key="6">
    <source>
        <dbReference type="EMBL" id="OUJ04671.1"/>
    </source>
</evidence>
<dbReference type="CDD" id="cd00564">
    <property type="entry name" value="TMP_TenI"/>
    <property type="match status" value="1"/>
</dbReference>
<dbReference type="Gene3D" id="3.20.20.70">
    <property type="entry name" value="Aldolase class I"/>
    <property type="match status" value="1"/>
</dbReference>
<dbReference type="PANTHER" id="PTHR20857:SF23">
    <property type="entry name" value="THIAMINE BIOSYNTHETIC BIFUNCTIONAL ENZYME"/>
    <property type="match status" value="1"/>
</dbReference>
<dbReference type="GO" id="GO:0009228">
    <property type="term" value="P:thiamine biosynthetic process"/>
    <property type="evidence" value="ECO:0007669"/>
    <property type="project" value="UniProtKB-KW"/>
</dbReference>
<keyword evidence="9" id="KW-1185">Reference proteome</keyword>
<dbReference type="OrthoDB" id="7159061at2"/>
<dbReference type="EMBL" id="JOMQ01000001">
    <property type="protein sequence ID" value="OUJ04671.1"/>
    <property type="molecule type" value="Genomic_DNA"/>
</dbReference>
<dbReference type="PANTHER" id="PTHR20857">
    <property type="entry name" value="THIAMINE-PHOSPHATE PYROPHOSPHORYLASE"/>
    <property type="match status" value="1"/>
</dbReference>
<dbReference type="Proteomes" id="UP000321891">
    <property type="component" value="Unassembled WGS sequence"/>
</dbReference>
<evidence type="ECO:0000313" key="5">
    <source>
        <dbReference type="EMBL" id="GEL59185.1"/>
    </source>
</evidence>
<evidence type="ECO:0000313" key="9">
    <source>
        <dbReference type="Proteomes" id="UP000321891"/>
    </source>
</evidence>
<dbReference type="InterPro" id="IPR013785">
    <property type="entry name" value="Aldolase_TIM"/>
</dbReference>
<comment type="caution">
    <text evidence="6">The sequence shown here is derived from an EMBL/GenBank/DDBJ whole genome shotgun (WGS) entry which is preliminary data.</text>
</comment>
<dbReference type="Proteomes" id="UP000032671">
    <property type="component" value="Unassembled WGS sequence"/>
</dbReference>
<dbReference type="InterPro" id="IPR022998">
    <property type="entry name" value="ThiamineP_synth_TenI"/>
</dbReference>
<dbReference type="STRING" id="1231339.Abci_007_065"/>
<dbReference type="Proteomes" id="UP000196086">
    <property type="component" value="Unassembled WGS sequence"/>
</dbReference>
<proteinExistence type="predicted"/>
<dbReference type="RefSeq" id="WP_048837750.1">
    <property type="nucleotide sequence ID" value="NZ_BAMV01000007.1"/>
</dbReference>
<evidence type="ECO:0000259" key="3">
    <source>
        <dbReference type="Pfam" id="PF02581"/>
    </source>
</evidence>
<dbReference type="EMBL" id="BJVU01000007">
    <property type="protein sequence ID" value="GEL59185.1"/>
    <property type="molecule type" value="Genomic_DNA"/>
</dbReference>
<feature type="domain" description="Thiamine phosphate synthase/TenI" evidence="3">
    <location>
        <begin position="8"/>
        <end position="187"/>
    </location>
</feature>
<reference evidence="6 8" key="2">
    <citation type="submission" date="2014-06" db="EMBL/GenBank/DDBJ databases">
        <authorList>
            <person name="Ju J."/>
            <person name="Zhang J."/>
        </authorList>
    </citation>
    <scope>NUCLEOTIDE SEQUENCE [LARGE SCALE GENOMIC DNA]</scope>
    <source>
        <strain evidence="6 8">DsW_47</strain>
    </source>
</reference>
<dbReference type="GO" id="GO:0004789">
    <property type="term" value="F:thiamine-phosphate diphosphorylase activity"/>
    <property type="evidence" value="ECO:0007669"/>
    <property type="project" value="TreeGrafter"/>
</dbReference>
<accession>A0A0D6N0X4</accession>
<dbReference type="AlphaFoldDB" id="A0A1Z5YZA4"/>
<keyword evidence="2" id="KW-0784">Thiamine biosynthesis</keyword>
<accession>A0A1Z5YZA4</accession>
<dbReference type="GO" id="GO:0005737">
    <property type="term" value="C:cytoplasm"/>
    <property type="evidence" value="ECO:0007669"/>
    <property type="project" value="TreeGrafter"/>
</dbReference>
<reference evidence="5 9" key="3">
    <citation type="submission" date="2019-07" db="EMBL/GenBank/DDBJ databases">
        <title>Whole genome shotgun sequence of Acetobacter cibinongensis NBRC 16605.</title>
        <authorList>
            <person name="Hosoyama A."/>
            <person name="Uohara A."/>
            <person name="Ohji S."/>
            <person name="Ichikawa N."/>
        </authorList>
    </citation>
    <scope>NUCLEOTIDE SEQUENCE [LARGE SCALE GENOMIC DNA]</scope>
    <source>
        <strain evidence="5 9">NBRC 16605</strain>
    </source>
</reference>
<comment type="pathway">
    <text evidence="1">Cofactor biosynthesis; thiamine diphosphate biosynthesis.</text>
</comment>
<evidence type="ECO:0000313" key="4">
    <source>
        <dbReference type="EMBL" id="GAN59662.1"/>
    </source>
</evidence>
<name>A0A1Z5YZA4_9PROT</name>
<organism evidence="6 8">
    <name type="scientific">Acetobacter cibinongensis</name>
    <dbReference type="NCBI Taxonomy" id="146475"/>
    <lineage>
        <taxon>Bacteria</taxon>
        <taxon>Pseudomonadati</taxon>
        <taxon>Pseudomonadota</taxon>
        <taxon>Alphaproteobacteria</taxon>
        <taxon>Acetobacterales</taxon>
        <taxon>Acetobacteraceae</taxon>
        <taxon>Acetobacter</taxon>
    </lineage>
</organism>
<reference evidence="4 7" key="1">
    <citation type="submission" date="2012-11" db="EMBL/GenBank/DDBJ databases">
        <title>Whole genome sequence of Acetobacter cibinongensis 4H-1.</title>
        <authorList>
            <person name="Azuma Y."/>
            <person name="Higashiura N."/>
            <person name="Hirakawa H."/>
            <person name="Matsushita K."/>
        </authorList>
    </citation>
    <scope>NUCLEOTIDE SEQUENCE [LARGE SCALE GENOMIC DNA]</scope>
    <source>
        <strain evidence="4 7">4H-1</strain>
    </source>
</reference>